<reference evidence="1 4" key="2">
    <citation type="journal article" date="2018" name="Int. J. Syst. Evol. Microbiol.">
        <title>Pseudooceanicola lipolyticus sp. nov., a marine alphaproteobacterium, reclassification of Oceanicola flagellatus as Pseudooceanicola flagellatus comb. nov. and emended description of the genus Pseudooceanicola.</title>
        <authorList>
            <person name="Huang M.-M."/>
            <person name="Guo L.-L."/>
            <person name="Wu Y.-H."/>
            <person name="Lai Q.-L."/>
            <person name="Shao Z.-Z."/>
            <person name="Wang C.-S."/>
            <person name="Wu M."/>
            <person name="Xu X.-W."/>
        </authorList>
    </citation>
    <scope>NUCLEOTIDE SEQUENCE [LARGE SCALE GENOMIC DNA]</scope>
    <source>
        <strain evidence="1 4">Ar-45</strain>
    </source>
</reference>
<dbReference type="OrthoDB" id="9814215at2"/>
<dbReference type="EMBL" id="PGTD01000007">
    <property type="protein sequence ID" value="PJE32084.1"/>
    <property type="molecule type" value="Genomic_DNA"/>
</dbReference>
<dbReference type="RefSeq" id="WP_097145858.1">
    <property type="nucleotide sequence ID" value="NZ_OBEA01000003.1"/>
</dbReference>
<sequence>MPHIVIEYYTETDMDRRLVLETALETAAASGVMNRADIKVRLSRSEAILLGDGRSSFMHVTISMLAGRSDEAKLELARAMTEALRATCPCLGAISTDIRDMNPETYKKSLLT</sequence>
<dbReference type="Pfam" id="PF02962">
    <property type="entry name" value="CHMI"/>
    <property type="match status" value="1"/>
</dbReference>
<evidence type="ECO:0000313" key="2">
    <source>
        <dbReference type="EMBL" id="SNY51495.1"/>
    </source>
</evidence>
<dbReference type="PANTHER" id="PTHR37950:SF1">
    <property type="entry name" value="4-HYDROXYPHENYLACETATE CATABOLISM PROTEIN"/>
    <property type="match status" value="1"/>
</dbReference>
<name>A0A285ITY1_9RHOB</name>
<accession>A0A285ITY1</accession>
<dbReference type="SUPFAM" id="SSF55331">
    <property type="entry name" value="Tautomerase/MIF"/>
    <property type="match status" value="1"/>
</dbReference>
<dbReference type="PANTHER" id="PTHR37950">
    <property type="entry name" value="4-HYDROXYPHENYLACETATE CATABOLISM PROTEIN"/>
    <property type="match status" value="1"/>
</dbReference>
<dbReference type="Proteomes" id="UP000231702">
    <property type="component" value="Unassembled WGS sequence"/>
</dbReference>
<dbReference type="InterPro" id="IPR014347">
    <property type="entry name" value="Tautomerase/MIF_sf"/>
</dbReference>
<reference evidence="2 3" key="1">
    <citation type="submission" date="2017-09" db="EMBL/GenBank/DDBJ databases">
        <authorList>
            <person name="Ehlers B."/>
            <person name="Leendertz F.H."/>
        </authorList>
    </citation>
    <scope>NUCLEOTIDE SEQUENCE [LARGE SCALE GENOMIC DNA]</scope>
    <source>
        <strain evidence="2 3">CGMCC 1.12662</strain>
    </source>
</reference>
<dbReference type="GO" id="GO:0008704">
    <property type="term" value="F:5-carboxymethyl-2-hydroxymuconate delta-isomerase activity"/>
    <property type="evidence" value="ECO:0007669"/>
    <property type="project" value="InterPro"/>
</dbReference>
<evidence type="ECO:0000313" key="3">
    <source>
        <dbReference type="Proteomes" id="UP000231655"/>
    </source>
</evidence>
<dbReference type="EMBL" id="OBEA01000003">
    <property type="protein sequence ID" value="SNY51495.1"/>
    <property type="molecule type" value="Genomic_DNA"/>
</dbReference>
<evidence type="ECO:0000313" key="1">
    <source>
        <dbReference type="EMBL" id="PJE32084.1"/>
    </source>
</evidence>
<protein>
    <submittedName>
        <fullName evidence="2">5-carboxymethyl-2-hydroxymuconate isomerase</fullName>
    </submittedName>
</protein>
<dbReference type="AlphaFoldDB" id="A0A285ITY1"/>
<proteinExistence type="predicted"/>
<keyword evidence="2" id="KW-0413">Isomerase</keyword>
<organism evidence="2 3">
    <name type="scientific">Pseudooceanicola antarcticus</name>
    <dbReference type="NCBI Taxonomy" id="1247613"/>
    <lineage>
        <taxon>Bacteria</taxon>
        <taxon>Pseudomonadati</taxon>
        <taxon>Pseudomonadota</taxon>
        <taxon>Alphaproteobacteria</taxon>
        <taxon>Rhodobacterales</taxon>
        <taxon>Paracoccaceae</taxon>
        <taxon>Pseudooceanicola</taxon>
    </lineage>
</organism>
<keyword evidence="4" id="KW-1185">Reference proteome</keyword>
<dbReference type="InterPro" id="IPR004220">
    <property type="entry name" value="5-COMe_2-OHmuconate_Isoase"/>
</dbReference>
<dbReference type="Proteomes" id="UP000231655">
    <property type="component" value="Unassembled WGS sequence"/>
</dbReference>
<gene>
    <name evidence="1" type="ORF">CVM39_03070</name>
    <name evidence="2" type="ORF">SAMN06297129_2145</name>
</gene>
<evidence type="ECO:0000313" key="4">
    <source>
        <dbReference type="Proteomes" id="UP000231702"/>
    </source>
</evidence>
<dbReference type="Gene3D" id="3.30.429.10">
    <property type="entry name" value="Macrophage Migration Inhibitory Factor"/>
    <property type="match status" value="1"/>
</dbReference>